<sequence>MNLSEVCRLCLVKSMKTCEELFFPIDEVFEKKFNEVTSLTLDSSEQFPSTICISCVTEFEDFYNYRSGLMQKQRRLNLLLGIKEESAVKPEFTVKKQLEDIQNESQYEENLLEQEDELDENKLYENPEMEYEENEIEYQEQEHDDINETDKMMVFEEVLEHEEENEGETYEVELSEESHVYVRDCDVEEFVESTDECVEELEHVDDEQILFAIKEDDLSDNCIIVKTEDSYLENISIGKQKRKYIKQEKEKEKLFKCWMENCNAAFSFRSTMKKHMTQMHMVVCDKKTCLMCGRQFEEYSDFLNHVKKHTRKSECHICKLTFVSEEKMQAHLERVHKNDQNERSFHCHLCDASFKRKEHVNSHIVYRHTENRQFSCKDCTSTFLTRQDLKNHEKSHQQLKKNCAYCTYECRDLKSIKLHCLKLHNTTKIYKCACEEAFDMHKDYQSHKKNCYSVVDSTTTE</sequence>
<keyword evidence="10" id="KW-1185">Reference proteome</keyword>
<feature type="domain" description="C2H2-type" evidence="7">
    <location>
        <begin position="287"/>
        <end position="314"/>
    </location>
</feature>
<feature type="domain" description="C2H2-type" evidence="7">
    <location>
        <begin position="255"/>
        <end position="280"/>
    </location>
</feature>
<feature type="binding site" evidence="6">
    <location>
        <position position="7"/>
    </location>
    <ligand>
        <name>Zn(2+)</name>
        <dbReference type="ChEBI" id="CHEBI:29105"/>
    </ligand>
</feature>
<dbReference type="SMART" id="SM00868">
    <property type="entry name" value="zf-AD"/>
    <property type="match status" value="1"/>
</dbReference>
<feature type="binding site" evidence="6">
    <location>
        <position position="55"/>
    </location>
    <ligand>
        <name>Zn(2+)</name>
        <dbReference type="ChEBI" id="CHEBI:29105"/>
    </ligand>
</feature>
<dbReference type="InterPro" id="IPR012934">
    <property type="entry name" value="Znf_AD"/>
</dbReference>
<keyword evidence="3 5" id="KW-0863">Zinc-finger</keyword>
<dbReference type="PROSITE" id="PS50157">
    <property type="entry name" value="ZINC_FINGER_C2H2_2"/>
    <property type="match status" value="4"/>
</dbReference>
<accession>A0A9N9RUU1</accession>
<dbReference type="GO" id="GO:0008270">
    <property type="term" value="F:zinc ion binding"/>
    <property type="evidence" value="ECO:0007669"/>
    <property type="project" value="UniProtKB-UniRule"/>
</dbReference>
<feature type="binding site" evidence="6">
    <location>
        <position position="10"/>
    </location>
    <ligand>
        <name>Zn(2+)</name>
        <dbReference type="ChEBI" id="CHEBI:29105"/>
    </ligand>
</feature>
<keyword evidence="4 6" id="KW-0862">Zinc</keyword>
<feature type="binding site" evidence="6">
    <location>
        <position position="52"/>
    </location>
    <ligand>
        <name>Zn(2+)</name>
        <dbReference type="ChEBI" id="CHEBI:29105"/>
    </ligand>
</feature>
<dbReference type="EMBL" id="OU895878">
    <property type="protein sequence ID" value="CAG9803208.1"/>
    <property type="molecule type" value="Genomic_DNA"/>
</dbReference>
<evidence type="ECO:0000256" key="6">
    <source>
        <dbReference type="PROSITE-ProRule" id="PRU01263"/>
    </source>
</evidence>
<evidence type="ECO:0000313" key="10">
    <source>
        <dbReference type="Proteomes" id="UP001153620"/>
    </source>
</evidence>
<dbReference type="PANTHER" id="PTHR24379">
    <property type="entry name" value="KRAB AND ZINC FINGER DOMAIN-CONTAINING"/>
    <property type="match status" value="1"/>
</dbReference>
<evidence type="ECO:0000259" key="7">
    <source>
        <dbReference type="PROSITE" id="PS50157"/>
    </source>
</evidence>
<dbReference type="PANTHER" id="PTHR24379:SF127">
    <property type="entry name" value="BLOODY FINGERS-RELATED"/>
    <property type="match status" value="1"/>
</dbReference>
<proteinExistence type="predicted"/>
<dbReference type="GO" id="GO:0000981">
    <property type="term" value="F:DNA-binding transcription factor activity, RNA polymerase II-specific"/>
    <property type="evidence" value="ECO:0007669"/>
    <property type="project" value="TreeGrafter"/>
</dbReference>
<feature type="domain" description="C2H2-type" evidence="7">
    <location>
        <begin position="374"/>
        <end position="401"/>
    </location>
</feature>
<name>A0A9N9RUU1_9DIPT</name>
<evidence type="ECO:0000256" key="5">
    <source>
        <dbReference type="PROSITE-ProRule" id="PRU00042"/>
    </source>
</evidence>
<evidence type="ECO:0000259" key="8">
    <source>
        <dbReference type="PROSITE" id="PS51915"/>
    </source>
</evidence>
<evidence type="ECO:0000256" key="2">
    <source>
        <dbReference type="ARBA" id="ARBA00022737"/>
    </source>
</evidence>
<dbReference type="Pfam" id="PF07776">
    <property type="entry name" value="zf-AD"/>
    <property type="match status" value="1"/>
</dbReference>
<dbReference type="InterPro" id="IPR013087">
    <property type="entry name" value="Znf_C2H2_type"/>
</dbReference>
<dbReference type="GO" id="GO:0000977">
    <property type="term" value="F:RNA polymerase II transcription regulatory region sequence-specific DNA binding"/>
    <property type="evidence" value="ECO:0007669"/>
    <property type="project" value="TreeGrafter"/>
</dbReference>
<keyword evidence="2" id="KW-0677">Repeat</keyword>
<feature type="domain" description="ZAD" evidence="8">
    <location>
        <begin position="5"/>
        <end position="79"/>
    </location>
</feature>
<evidence type="ECO:0000313" key="9">
    <source>
        <dbReference type="EMBL" id="CAG9803208.1"/>
    </source>
</evidence>
<reference evidence="9" key="2">
    <citation type="submission" date="2022-10" db="EMBL/GenBank/DDBJ databases">
        <authorList>
            <consortium name="ENA_rothamsted_submissions"/>
            <consortium name="culmorum"/>
            <person name="King R."/>
        </authorList>
    </citation>
    <scope>NUCLEOTIDE SEQUENCE</scope>
</reference>
<dbReference type="SUPFAM" id="SSF57716">
    <property type="entry name" value="Glucocorticoid receptor-like (DNA-binding domain)"/>
    <property type="match status" value="1"/>
</dbReference>
<gene>
    <name evidence="9" type="ORF">CHIRRI_LOCUS6109</name>
</gene>
<evidence type="ECO:0000256" key="1">
    <source>
        <dbReference type="ARBA" id="ARBA00022723"/>
    </source>
</evidence>
<evidence type="ECO:0000256" key="4">
    <source>
        <dbReference type="ARBA" id="ARBA00022833"/>
    </source>
</evidence>
<dbReference type="Proteomes" id="UP001153620">
    <property type="component" value="Chromosome 2"/>
</dbReference>
<evidence type="ECO:0000256" key="3">
    <source>
        <dbReference type="ARBA" id="ARBA00022771"/>
    </source>
</evidence>
<dbReference type="PROSITE" id="PS51915">
    <property type="entry name" value="ZAD"/>
    <property type="match status" value="1"/>
</dbReference>
<organism evidence="9 10">
    <name type="scientific">Chironomus riparius</name>
    <dbReference type="NCBI Taxonomy" id="315576"/>
    <lineage>
        <taxon>Eukaryota</taxon>
        <taxon>Metazoa</taxon>
        <taxon>Ecdysozoa</taxon>
        <taxon>Arthropoda</taxon>
        <taxon>Hexapoda</taxon>
        <taxon>Insecta</taxon>
        <taxon>Pterygota</taxon>
        <taxon>Neoptera</taxon>
        <taxon>Endopterygota</taxon>
        <taxon>Diptera</taxon>
        <taxon>Nematocera</taxon>
        <taxon>Chironomoidea</taxon>
        <taxon>Chironomidae</taxon>
        <taxon>Chironominae</taxon>
        <taxon>Chironomus</taxon>
    </lineage>
</organism>
<dbReference type="SMART" id="SM00355">
    <property type="entry name" value="ZnF_C2H2"/>
    <property type="match status" value="6"/>
</dbReference>
<feature type="domain" description="C2H2-type" evidence="7">
    <location>
        <begin position="345"/>
        <end position="373"/>
    </location>
</feature>
<dbReference type="Gene3D" id="3.30.160.60">
    <property type="entry name" value="Classic Zinc Finger"/>
    <property type="match status" value="3"/>
</dbReference>
<dbReference type="Gene3D" id="3.40.1800.20">
    <property type="match status" value="1"/>
</dbReference>
<keyword evidence="1 6" id="KW-0479">Metal-binding</keyword>
<reference evidence="9" key="1">
    <citation type="submission" date="2022-01" db="EMBL/GenBank/DDBJ databases">
        <authorList>
            <person name="King R."/>
        </authorList>
    </citation>
    <scope>NUCLEOTIDE SEQUENCE</scope>
</reference>
<dbReference type="OrthoDB" id="7757024at2759"/>
<protein>
    <submittedName>
        <fullName evidence="9">Uncharacterized protein</fullName>
    </submittedName>
</protein>
<dbReference type="InterPro" id="IPR036236">
    <property type="entry name" value="Znf_C2H2_sf"/>
</dbReference>
<dbReference type="PROSITE" id="PS00028">
    <property type="entry name" value="ZINC_FINGER_C2H2_1"/>
    <property type="match status" value="5"/>
</dbReference>
<dbReference type="GO" id="GO:0005634">
    <property type="term" value="C:nucleus"/>
    <property type="evidence" value="ECO:0007669"/>
    <property type="project" value="InterPro"/>
</dbReference>
<dbReference type="SUPFAM" id="SSF57667">
    <property type="entry name" value="beta-beta-alpha zinc fingers"/>
    <property type="match status" value="2"/>
</dbReference>
<dbReference type="AlphaFoldDB" id="A0A9N9RUU1"/>